<keyword evidence="1" id="KW-0677">Repeat</keyword>
<dbReference type="AlphaFoldDB" id="A2G5S0"/>
<dbReference type="RefSeq" id="XP_001300430.1">
    <property type="nucleotide sequence ID" value="XM_001300429.1"/>
</dbReference>
<dbReference type="SUPFAM" id="SSF48403">
    <property type="entry name" value="Ankyrin repeat"/>
    <property type="match status" value="2"/>
</dbReference>
<dbReference type="InterPro" id="IPR036770">
    <property type="entry name" value="Ankyrin_rpt-contain_sf"/>
</dbReference>
<keyword evidence="4" id="KW-0175">Coiled coil</keyword>
<protein>
    <recommendedName>
        <fullName evidence="8">DUF3447 domain-containing protein</fullName>
    </recommendedName>
</protein>
<dbReference type="PROSITE" id="PS50297">
    <property type="entry name" value="ANK_REP_REGION"/>
    <property type="match status" value="1"/>
</dbReference>
<feature type="region of interest" description="Disordered" evidence="5">
    <location>
        <begin position="454"/>
        <end position="474"/>
    </location>
</feature>
<evidence type="ECO:0000256" key="1">
    <source>
        <dbReference type="ARBA" id="ARBA00022737"/>
    </source>
</evidence>
<accession>A2G5S0</accession>
<reference evidence="6" key="1">
    <citation type="submission" date="2006-10" db="EMBL/GenBank/DDBJ databases">
        <authorList>
            <person name="Amadeo P."/>
            <person name="Zhao Q."/>
            <person name="Wortman J."/>
            <person name="Fraser-Liggett C."/>
            <person name="Carlton J."/>
        </authorList>
    </citation>
    <scope>NUCLEOTIDE SEQUENCE</scope>
    <source>
        <strain evidence="6">G3</strain>
    </source>
</reference>
<evidence type="ECO:0000313" key="6">
    <source>
        <dbReference type="EMBL" id="EAX87500.1"/>
    </source>
</evidence>
<reference evidence="6" key="2">
    <citation type="journal article" date="2007" name="Science">
        <title>Draft genome sequence of the sexually transmitted pathogen Trichomonas vaginalis.</title>
        <authorList>
            <person name="Carlton J.M."/>
            <person name="Hirt R.P."/>
            <person name="Silva J.C."/>
            <person name="Delcher A.L."/>
            <person name="Schatz M."/>
            <person name="Zhao Q."/>
            <person name="Wortman J.R."/>
            <person name="Bidwell S.L."/>
            <person name="Alsmark U.C.M."/>
            <person name="Besteiro S."/>
            <person name="Sicheritz-Ponten T."/>
            <person name="Noel C.J."/>
            <person name="Dacks J.B."/>
            <person name="Foster P.G."/>
            <person name="Simillion C."/>
            <person name="Van de Peer Y."/>
            <person name="Miranda-Saavedra D."/>
            <person name="Barton G.J."/>
            <person name="Westrop G.D."/>
            <person name="Mueller S."/>
            <person name="Dessi D."/>
            <person name="Fiori P.L."/>
            <person name="Ren Q."/>
            <person name="Paulsen I."/>
            <person name="Zhang H."/>
            <person name="Bastida-Corcuera F.D."/>
            <person name="Simoes-Barbosa A."/>
            <person name="Brown M.T."/>
            <person name="Hayes R.D."/>
            <person name="Mukherjee M."/>
            <person name="Okumura C.Y."/>
            <person name="Schneider R."/>
            <person name="Smith A.J."/>
            <person name="Vanacova S."/>
            <person name="Villalvazo M."/>
            <person name="Haas B.J."/>
            <person name="Pertea M."/>
            <person name="Feldblyum T.V."/>
            <person name="Utterback T.R."/>
            <person name="Shu C.L."/>
            <person name="Osoegawa K."/>
            <person name="de Jong P.J."/>
            <person name="Hrdy I."/>
            <person name="Horvathova L."/>
            <person name="Zubacova Z."/>
            <person name="Dolezal P."/>
            <person name="Malik S.B."/>
            <person name="Logsdon J.M. Jr."/>
            <person name="Henze K."/>
            <person name="Gupta A."/>
            <person name="Wang C.C."/>
            <person name="Dunne R.L."/>
            <person name="Upcroft J.A."/>
            <person name="Upcroft P."/>
            <person name="White O."/>
            <person name="Salzberg S.L."/>
            <person name="Tang P."/>
            <person name="Chiu C.-H."/>
            <person name="Lee Y.-S."/>
            <person name="Embley T.M."/>
            <person name="Coombs G.H."/>
            <person name="Mottram J.C."/>
            <person name="Tachezy J."/>
            <person name="Fraser-Liggett C.M."/>
            <person name="Johnson P.J."/>
        </authorList>
    </citation>
    <scope>NUCLEOTIDE SEQUENCE [LARGE SCALE GENOMIC DNA]</scope>
    <source>
        <strain evidence="6">G3</strain>
    </source>
</reference>
<evidence type="ECO:0000256" key="2">
    <source>
        <dbReference type="ARBA" id="ARBA00023043"/>
    </source>
</evidence>
<feature type="coiled-coil region" evidence="4">
    <location>
        <begin position="37"/>
        <end position="74"/>
    </location>
</feature>
<evidence type="ECO:0000256" key="4">
    <source>
        <dbReference type="SAM" id="Coils"/>
    </source>
</evidence>
<dbReference type="VEuPathDB" id="TrichDB:TVAG_002620"/>
<sequence>MERTLEFYIFSRSIFELNVKVSIFITTSRLVFWMTYKSECENEVEKLDDIINGLNNINKQNDSTTDNKSDLIEKLQKLIIVPEFEKHRNSVLEVIRRLNNIDDLDPLIPQFHWNDKDSTGKTLLMCIAKSWTFEKSIKIFEKIKQNPELDLDELLKEKDRYGRTAIYFAIEDYHAYKTFLHIKSKYEDWGEDIYDLRDNCGRTLFFYCLKFENYEGFLDLMENDKKNTMMHKDDFGNVAFCEAVKSGRNRTLGLFLWLYYGEKSTDEIAQYMYDLLKPNFKSIFSLKEVENFDLEEFKKRSNAIRNELNFAPGMFDINATYEKSKITLFFLACKVGYFDVVKVLVRFGCNPNLGDIDGNTSLHVAMKGDFIPIIKYLIEELKCDVKALNKKDETPVMFACFGNKERGIKYLIESGIDFGKDLKDKQGRKAEDICRFRGKLTSLEALNWQPTQISSNQEELSDQKNPKLPEPSDQEKEKIFNKIKYKITSEEINKLYSGTNLNFISPYCPATVLVLKDFKKFEGVSSIIDPNIKDIEGLTPLLTAVKKNKWEVFCSLFYYDHVDKYVKDLNGNPFNILMTIIRYHKYNFRFKTFLQYETPLNMLTRILPQLNYEQFMQTGSKGETVFHHLCASKNKIDVLNEILKCKKSLKLTPDDFNLQDKFGLTPLHYAVMNGNNETVQYLLNIFDGNPQKYLCDYYFKMTPVEFAVIFKNIPALKMLLFKKDFAKDQLLDRISKLEDLEDESAIIADVAKETTMEEKKFDDVLNLMMKKLMKNVTTEKIEPIKDSIEIEGCNMTKQKRVSLEQKLNVINKSPILKEKLDGISKDNFHVFLQSKRLHLIFHHNYEQYDSVSLFEGYRKIECLKMLLED</sequence>
<dbReference type="PROSITE" id="PS50088">
    <property type="entry name" value="ANK_REPEAT"/>
    <property type="match status" value="1"/>
</dbReference>
<proteinExistence type="predicted"/>
<dbReference type="VEuPathDB" id="TrichDB:TVAGG3_0315270"/>
<dbReference type="OrthoDB" id="194358at2759"/>
<dbReference type="SMR" id="A2G5S0"/>
<dbReference type="STRING" id="5722.A2G5S0"/>
<keyword evidence="2 3" id="KW-0040">ANK repeat</keyword>
<feature type="repeat" description="ANK" evidence="3">
    <location>
        <begin position="662"/>
        <end position="684"/>
    </location>
</feature>
<dbReference type="PANTHER" id="PTHR24198:SF165">
    <property type="entry name" value="ANKYRIN REPEAT-CONTAINING PROTEIN-RELATED"/>
    <property type="match status" value="1"/>
</dbReference>
<dbReference type="Pfam" id="PF12796">
    <property type="entry name" value="Ank_2"/>
    <property type="match status" value="2"/>
</dbReference>
<evidence type="ECO:0008006" key="8">
    <source>
        <dbReference type="Google" id="ProtNLM"/>
    </source>
</evidence>
<evidence type="ECO:0000256" key="5">
    <source>
        <dbReference type="SAM" id="MobiDB-lite"/>
    </source>
</evidence>
<dbReference type="Proteomes" id="UP000001542">
    <property type="component" value="Unassembled WGS sequence"/>
</dbReference>
<evidence type="ECO:0000256" key="3">
    <source>
        <dbReference type="PROSITE-ProRule" id="PRU00023"/>
    </source>
</evidence>
<organism evidence="6 7">
    <name type="scientific">Trichomonas vaginalis (strain ATCC PRA-98 / G3)</name>
    <dbReference type="NCBI Taxonomy" id="412133"/>
    <lineage>
        <taxon>Eukaryota</taxon>
        <taxon>Metamonada</taxon>
        <taxon>Parabasalia</taxon>
        <taxon>Trichomonadida</taxon>
        <taxon>Trichomonadidae</taxon>
        <taxon>Trichomonas</taxon>
    </lineage>
</organism>
<dbReference type="EMBL" id="DS114441">
    <property type="protein sequence ID" value="EAX87500.1"/>
    <property type="molecule type" value="Genomic_DNA"/>
</dbReference>
<dbReference type="PANTHER" id="PTHR24198">
    <property type="entry name" value="ANKYRIN REPEAT AND PROTEIN KINASE DOMAIN-CONTAINING PROTEIN"/>
    <property type="match status" value="1"/>
</dbReference>
<dbReference type="eggNOG" id="KOG0504">
    <property type="taxonomic scope" value="Eukaryota"/>
</dbReference>
<evidence type="ECO:0000313" key="7">
    <source>
        <dbReference type="Proteomes" id="UP000001542"/>
    </source>
</evidence>
<keyword evidence="7" id="KW-1185">Reference proteome</keyword>
<dbReference type="KEGG" id="tva:4745151"/>
<name>A2G5S0_TRIV3</name>
<dbReference type="InterPro" id="IPR002110">
    <property type="entry name" value="Ankyrin_rpt"/>
</dbReference>
<dbReference type="SMART" id="SM00248">
    <property type="entry name" value="ANK"/>
    <property type="match status" value="7"/>
</dbReference>
<dbReference type="InParanoid" id="A2G5S0"/>
<dbReference type="Gene3D" id="1.25.40.20">
    <property type="entry name" value="Ankyrin repeat-containing domain"/>
    <property type="match status" value="3"/>
</dbReference>
<gene>
    <name evidence="6" type="ORF">TVAG_002620</name>
</gene>